<dbReference type="Gene3D" id="3.30.2220.20">
    <property type="entry name" value="Phage tail assembly chaperone gp13-like"/>
    <property type="match status" value="1"/>
</dbReference>
<name>A0A6J5RDF8_9CAUD</name>
<organism evidence="2">
    <name type="scientific">uncultured Caudovirales phage</name>
    <dbReference type="NCBI Taxonomy" id="2100421"/>
    <lineage>
        <taxon>Viruses</taxon>
        <taxon>Duplodnaviria</taxon>
        <taxon>Heunggongvirae</taxon>
        <taxon>Uroviricota</taxon>
        <taxon>Caudoviricetes</taxon>
        <taxon>Peduoviridae</taxon>
        <taxon>Maltschvirus</taxon>
        <taxon>Maltschvirus maltsch</taxon>
    </lineage>
</organism>
<dbReference type="InterPro" id="IPR038556">
    <property type="entry name" value="TAC_Gp13-like_sf"/>
</dbReference>
<proteinExistence type="predicted"/>
<evidence type="ECO:0000313" key="2">
    <source>
        <dbReference type="EMBL" id="CAB4192496.1"/>
    </source>
</evidence>
<feature type="compositionally biased region" description="Acidic residues" evidence="1">
    <location>
        <begin position="109"/>
        <end position="122"/>
    </location>
</feature>
<dbReference type="EMBL" id="LR797190">
    <property type="protein sequence ID" value="CAB4192496.1"/>
    <property type="molecule type" value="Genomic_DNA"/>
</dbReference>
<feature type="region of interest" description="Disordered" evidence="1">
    <location>
        <begin position="109"/>
        <end position="129"/>
    </location>
</feature>
<reference evidence="2" key="1">
    <citation type="submission" date="2020-05" db="EMBL/GenBank/DDBJ databases">
        <authorList>
            <person name="Chiriac C."/>
            <person name="Salcher M."/>
            <person name="Ghai R."/>
            <person name="Kavagutti S V."/>
        </authorList>
    </citation>
    <scope>NUCLEOTIDE SEQUENCE</scope>
</reference>
<protein>
    <submittedName>
        <fullName evidence="2">Uncharacterized protein</fullName>
    </submittedName>
</protein>
<evidence type="ECO:0000256" key="1">
    <source>
        <dbReference type="SAM" id="MobiDB-lite"/>
    </source>
</evidence>
<gene>
    <name evidence="2" type="ORF">UFOVP1236_41</name>
</gene>
<accession>A0A6J5RDF8</accession>
<sequence>MFLNRELLTSERATKIPRERLELPELGGFVYVKGMTGGERDEFEKSCRDTKGRLRGNTRARLAVRTVVNEDGSRVFTDDEIVMVGRIRVDVLQKVFNLAQKLSGISDADVEELGGDSDESEAGTDSSSN</sequence>